<dbReference type="Proteomes" id="UP000182466">
    <property type="component" value="Unassembled WGS sequence"/>
</dbReference>
<evidence type="ECO:0000256" key="1">
    <source>
        <dbReference type="SAM" id="SignalP"/>
    </source>
</evidence>
<dbReference type="Pfam" id="PF06742">
    <property type="entry name" value="DUF1214"/>
    <property type="match status" value="1"/>
</dbReference>
<keyword evidence="5" id="KW-1185">Reference proteome</keyword>
<dbReference type="PANTHER" id="PTHR36509:SF2">
    <property type="entry name" value="BLL3101 PROTEIN"/>
    <property type="match status" value="1"/>
</dbReference>
<dbReference type="PANTHER" id="PTHR36509">
    <property type="entry name" value="BLL3101 PROTEIN"/>
    <property type="match status" value="1"/>
</dbReference>
<gene>
    <name evidence="4" type="ORF">SAMN05216236_12127</name>
</gene>
<evidence type="ECO:0000259" key="3">
    <source>
        <dbReference type="Pfam" id="PF06863"/>
    </source>
</evidence>
<dbReference type="Gene3D" id="2.60.120.600">
    <property type="entry name" value="Domain of unknown function DUF1214, C-terminal domain"/>
    <property type="match status" value="1"/>
</dbReference>
<dbReference type="Pfam" id="PF06863">
    <property type="entry name" value="DUF1254"/>
    <property type="match status" value="1"/>
</dbReference>
<feature type="domain" description="DUF1254" evidence="3">
    <location>
        <begin position="52"/>
        <end position="107"/>
    </location>
</feature>
<sequence>MIFSKSSDLLACILVLAGTATQAEPVKVNVMNFIAAQTAMQFDSYQKQAGGVNKVLNIREPVAIDNQPTIRLNRDTLYSFMVVDISKGATITLPDAGSRYRSMMVVNEANYINAVYLDGGRHELTKEEFGSDHVFIGIRTLVDSNSSGDIKAVHKLQDAIGIEAKSATPFTAPDYDQTSYKATLDPLLDLGKGVPDSTGWFGSKEDTTPIGHLIGTAVGFGGLPQKHAFYLNVNPGLPVGEYQLTAKDVPVRAFWSVSLYNDNGYFQKNPEGAYNFNSVNAEKNSDGSITINFGGCDDSRVNCLPIMEGWNYGVRLYEPEKAILDGSYIFPSVAEVTSAGASQGSRQDVTLRGDPFSY</sequence>
<evidence type="ECO:0000259" key="2">
    <source>
        <dbReference type="Pfam" id="PF06742"/>
    </source>
</evidence>
<feature type="signal peptide" evidence="1">
    <location>
        <begin position="1"/>
        <end position="23"/>
    </location>
</feature>
<name>A0A1I7CZB0_9RHOB</name>
<dbReference type="OrthoDB" id="9777345at2"/>
<feature type="chain" id="PRO_5010166127" description="DUF1254 domain-containing protein" evidence="1">
    <location>
        <begin position="24"/>
        <end position="358"/>
    </location>
</feature>
<dbReference type="SUPFAM" id="SSF160935">
    <property type="entry name" value="VPA0735-like"/>
    <property type="match status" value="1"/>
</dbReference>
<proteinExistence type="predicted"/>
<dbReference type="InterPro" id="IPR010679">
    <property type="entry name" value="DUF1254"/>
</dbReference>
<dbReference type="InterPro" id="IPR010621">
    <property type="entry name" value="DUF1214"/>
</dbReference>
<evidence type="ECO:0000313" key="4">
    <source>
        <dbReference type="EMBL" id="SFU04752.1"/>
    </source>
</evidence>
<dbReference type="eggNOG" id="COG5361">
    <property type="taxonomic scope" value="Bacteria"/>
</dbReference>
<feature type="domain" description="DUF1214" evidence="2">
    <location>
        <begin position="241"/>
        <end position="321"/>
    </location>
</feature>
<protein>
    <recommendedName>
        <fullName evidence="6">DUF1254 domain-containing protein</fullName>
    </recommendedName>
</protein>
<accession>A0A1I7CZB0</accession>
<reference evidence="4 5" key="1">
    <citation type="submission" date="2016-10" db="EMBL/GenBank/DDBJ databases">
        <authorList>
            <person name="de Groot N.N."/>
        </authorList>
    </citation>
    <scope>NUCLEOTIDE SEQUENCE [LARGE SCALE GENOMIC DNA]</scope>
    <source>
        <strain evidence="4 5">CGMCC 1.10959</strain>
    </source>
</reference>
<dbReference type="InterPro" id="IPR037049">
    <property type="entry name" value="DUF1214_C_sf"/>
</dbReference>
<dbReference type="EMBL" id="FPAW01000021">
    <property type="protein sequence ID" value="SFU04752.1"/>
    <property type="molecule type" value="Genomic_DNA"/>
</dbReference>
<evidence type="ECO:0008006" key="6">
    <source>
        <dbReference type="Google" id="ProtNLM"/>
    </source>
</evidence>
<keyword evidence="1" id="KW-0732">Signal</keyword>
<organism evidence="4 5">
    <name type="scientific">Sedimentitalea nanhaiensis</name>
    <dbReference type="NCBI Taxonomy" id="999627"/>
    <lineage>
        <taxon>Bacteria</taxon>
        <taxon>Pseudomonadati</taxon>
        <taxon>Pseudomonadota</taxon>
        <taxon>Alphaproteobacteria</taxon>
        <taxon>Rhodobacterales</taxon>
        <taxon>Paracoccaceae</taxon>
        <taxon>Sedimentitalea</taxon>
    </lineage>
</organism>
<dbReference type="AlphaFoldDB" id="A0A1I7CZB0"/>
<evidence type="ECO:0000313" key="5">
    <source>
        <dbReference type="Proteomes" id="UP000182466"/>
    </source>
</evidence>
<dbReference type="STRING" id="999627.SAMN05216236_12127"/>